<keyword evidence="1" id="KW-0732">Signal</keyword>
<reference evidence="2" key="1">
    <citation type="submission" date="2024-05" db="EMBL/GenBank/DDBJ databases">
        <title>Genome Sequences of Four Agar- Degrading Marine Bacteria.</title>
        <authorList>
            <person name="Phillips E.K."/>
            <person name="Shaffer J.C."/>
            <person name="Henson M.W."/>
            <person name="Temperton B."/>
            <person name="Thrash C.J."/>
            <person name="Martin M.O."/>
        </authorList>
    </citation>
    <scope>NUCLEOTIDE SEQUENCE</scope>
    <source>
        <strain evidence="2">EKP203</strain>
    </source>
</reference>
<evidence type="ECO:0000256" key="1">
    <source>
        <dbReference type="SAM" id="SignalP"/>
    </source>
</evidence>
<proteinExistence type="predicted"/>
<name>A0ABT7Y6P2_9VIBR</name>
<dbReference type="Proteomes" id="UP001169719">
    <property type="component" value="Unassembled WGS sequence"/>
</dbReference>
<dbReference type="EMBL" id="JAUEOZ010000002">
    <property type="protein sequence ID" value="MDN2483712.1"/>
    <property type="molecule type" value="Genomic_DNA"/>
</dbReference>
<evidence type="ECO:0000313" key="2">
    <source>
        <dbReference type="EMBL" id="MDN2483712.1"/>
    </source>
</evidence>
<keyword evidence="3" id="KW-1185">Reference proteome</keyword>
<evidence type="ECO:0000313" key="3">
    <source>
        <dbReference type="Proteomes" id="UP001169719"/>
    </source>
</evidence>
<dbReference type="InterPro" id="IPR025644">
    <property type="entry name" value="DUF4344"/>
</dbReference>
<protein>
    <submittedName>
        <fullName evidence="2">DUF4344 domain-containing metallopeptidase</fullName>
    </submittedName>
</protein>
<dbReference type="RefSeq" id="WP_289963778.1">
    <property type="nucleotide sequence ID" value="NZ_JAUEOZ010000002.1"/>
</dbReference>
<sequence>MNTYVKFWLKPAFFCAAVLLSWAAQANIEIRYEAAETERDKASLVQIKRHQIPQQVVALVDDTLEIDADIVLLFGGEDGPLFDPQQTLIQIPYAFISEVVDRFKIPELEMTEEEVQQALDGALAHTLLHEIGHALVFANELPVLGKEEDAVDSFATLWLLEGFEDGQQMALDAALLFALEDQDIPEFEEQDFWAEHSLDIQRYYQTLCLVYGSDPERMQLETELYDQEFIEERSEICVEEFEILSANWQTLTQ</sequence>
<feature type="chain" id="PRO_5046469900" evidence="1">
    <location>
        <begin position="27"/>
        <end position="253"/>
    </location>
</feature>
<organism evidence="2 3">
    <name type="scientific">Vibrio agarivorans</name>
    <dbReference type="NCBI Taxonomy" id="153622"/>
    <lineage>
        <taxon>Bacteria</taxon>
        <taxon>Pseudomonadati</taxon>
        <taxon>Pseudomonadota</taxon>
        <taxon>Gammaproteobacteria</taxon>
        <taxon>Vibrionales</taxon>
        <taxon>Vibrionaceae</taxon>
        <taxon>Vibrio</taxon>
    </lineage>
</organism>
<gene>
    <name evidence="2" type="ORF">QWJ08_20390</name>
</gene>
<feature type="signal peptide" evidence="1">
    <location>
        <begin position="1"/>
        <end position="26"/>
    </location>
</feature>
<dbReference type="Pfam" id="PF14247">
    <property type="entry name" value="DUF4344"/>
    <property type="match status" value="1"/>
</dbReference>
<comment type="caution">
    <text evidence="2">The sequence shown here is derived from an EMBL/GenBank/DDBJ whole genome shotgun (WGS) entry which is preliminary data.</text>
</comment>
<accession>A0ABT7Y6P2</accession>